<gene>
    <name evidence="1" type="ORF">HC757_12220</name>
</gene>
<proteinExistence type="predicted"/>
<sequence>MNHSTHSAEDNQIINIINGLTGLWNNRAMIHDGDPSLDIAFDTNKEDFKDNLLPFHTHPDWLAADAELRRKVLSYGWIIYNEKTIQIESKLITPVCDLIIDAELPGTQNDVIQHAISQALIDEAFHTLMAVKSVNIVYRERDLKRVKLPKFELIHRLDKMLGDCQTNDDKKLVRLAVACASETLITDYLGSLSKDDMLQPLCYKTVEAHAADEWSHSSVFSYTMAEIFSKLSEQQRGLYLSVLPKAVQAFGDDELDVWERVLEAIDFPKYKVIIEDCRARNRNAINVDIQGISKLLNSLGIDESNMRNIAA</sequence>
<dbReference type="EMBL" id="JAAXYH010000008">
    <property type="protein sequence ID" value="NMH65925.1"/>
    <property type="molecule type" value="Genomic_DNA"/>
</dbReference>
<evidence type="ECO:0000313" key="1">
    <source>
        <dbReference type="EMBL" id="NMH65925.1"/>
    </source>
</evidence>
<dbReference type="GO" id="GO:0016491">
    <property type="term" value="F:oxidoreductase activity"/>
    <property type="evidence" value="ECO:0007669"/>
    <property type="project" value="InterPro"/>
</dbReference>
<comment type="caution">
    <text evidence="1">The sequence shown here is derived from an EMBL/GenBank/DDBJ whole genome shotgun (WGS) entry which is preliminary data.</text>
</comment>
<dbReference type="AlphaFoldDB" id="A0A972G7I0"/>
<name>A0A972G7I0_9GAMM</name>
<dbReference type="InterPro" id="IPR025859">
    <property type="entry name" value="AurF/CmlI"/>
</dbReference>
<reference evidence="1" key="1">
    <citation type="submission" date="2020-04" db="EMBL/GenBank/DDBJ databases">
        <title>Description of Shewanella salipaludis sp. nov., isolated from a salt marsh.</title>
        <authorList>
            <person name="Park S."/>
            <person name="Yoon J.-H."/>
        </authorList>
    </citation>
    <scope>NUCLEOTIDE SEQUENCE</scope>
    <source>
        <strain evidence="1">SHSM-M6</strain>
    </source>
</reference>
<keyword evidence="2" id="KW-1185">Reference proteome</keyword>
<protein>
    <submittedName>
        <fullName evidence="1">Diiron oxygenase</fullName>
    </submittedName>
</protein>
<dbReference type="Pfam" id="PF11583">
    <property type="entry name" value="AurF"/>
    <property type="match status" value="1"/>
</dbReference>
<dbReference type="Proteomes" id="UP000737113">
    <property type="component" value="Unassembled WGS sequence"/>
</dbReference>
<organism evidence="1 2">
    <name type="scientific">Shewanella salipaludis</name>
    <dbReference type="NCBI Taxonomy" id="2723052"/>
    <lineage>
        <taxon>Bacteria</taxon>
        <taxon>Pseudomonadati</taxon>
        <taxon>Pseudomonadota</taxon>
        <taxon>Gammaproteobacteria</taxon>
        <taxon>Alteromonadales</taxon>
        <taxon>Shewanellaceae</taxon>
        <taxon>Shewanella</taxon>
    </lineage>
</organism>
<dbReference type="InterPro" id="IPR012348">
    <property type="entry name" value="RNR-like"/>
</dbReference>
<accession>A0A972G7I0</accession>
<dbReference type="RefSeq" id="WP_169564652.1">
    <property type="nucleotide sequence ID" value="NZ_JAAXYH010000008.1"/>
</dbReference>
<evidence type="ECO:0000313" key="2">
    <source>
        <dbReference type="Proteomes" id="UP000737113"/>
    </source>
</evidence>
<dbReference type="Gene3D" id="1.10.620.20">
    <property type="entry name" value="Ribonucleotide Reductase, subunit A"/>
    <property type="match status" value="1"/>
</dbReference>